<name>A0A1H7HKH0_9NOCA</name>
<dbReference type="AlphaFoldDB" id="A0A1H7HKH0"/>
<protein>
    <submittedName>
        <fullName evidence="1">Uncharacterized protein</fullName>
    </submittedName>
</protein>
<dbReference type="OrthoDB" id="3677005at2"/>
<dbReference type="RefSeq" id="WP_072750482.1">
    <property type="nucleotide sequence ID" value="NZ_FOAW01000002.1"/>
</dbReference>
<keyword evidence="2" id="KW-1185">Reference proteome</keyword>
<sequence length="286" mass="31072">MTEQVSTESRVYELTPTTQGPLYPPSEVVDDEGNFIVVGWITRDTGDGSVTREWGSAIVDAGTPVPVFGGVKPYAIVRELGAQLSAEDEATVLHTLPLPLPANNYPIVFAPDQVPEAAQVRRPSYAFHETPIPDLRHEDGRRLTEPVTLGNWLRARGTVRVGVSADGRHGEFDFEFSGLIPESLYTVMSLRQRDLDPAAPTRPGPLGVPNVFVTDPEGRATYRASLPNAFPPADSPGANRIVSVVVLWQSYQQNYGGAIGQFGLGGDIHAQLKIPVPGFEEFTTRE</sequence>
<dbReference type="Proteomes" id="UP000198677">
    <property type="component" value="Unassembled WGS sequence"/>
</dbReference>
<accession>A0A1H7HKH0</accession>
<dbReference type="EMBL" id="FOAW01000002">
    <property type="protein sequence ID" value="SEK50731.1"/>
    <property type="molecule type" value="Genomic_DNA"/>
</dbReference>
<gene>
    <name evidence="1" type="ORF">SAMN05444583_102150</name>
</gene>
<organism evidence="1 2">
    <name type="scientific">Rhodococcus maanshanensis</name>
    <dbReference type="NCBI Taxonomy" id="183556"/>
    <lineage>
        <taxon>Bacteria</taxon>
        <taxon>Bacillati</taxon>
        <taxon>Actinomycetota</taxon>
        <taxon>Actinomycetes</taxon>
        <taxon>Mycobacteriales</taxon>
        <taxon>Nocardiaceae</taxon>
        <taxon>Rhodococcus</taxon>
    </lineage>
</organism>
<evidence type="ECO:0000313" key="2">
    <source>
        <dbReference type="Proteomes" id="UP000198677"/>
    </source>
</evidence>
<reference evidence="2" key="1">
    <citation type="submission" date="2016-10" db="EMBL/GenBank/DDBJ databases">
        <authorList>
            <person name="Varghese N."/>
            <person name="Submissions S."/>
        </authorList>
    </citation>
    <scope>NUCLEOTIDE SEQUENCE [LARGE SCALE GENOMIC DNA]</scope>
    <source>
        <strain evidence="2">DSM 44675</strain>
    </source>
</reference>
<evidence type="ECO:0000313" key="1">
    <source>
        <dbReference type="EMBL" id="SEK50731.1"/>
    </source>
</evidence>
<proteinExistence type="predicted"/>